<name>A0A8H3FU43_9LECA</name>
<dbReference type="Proteomes" id="UP000664169">
    <property type="component" value="Unassembled WGS sequence"/>
</dbReference>
<accession>A0A8H3FU43</accession>
<dbReference type="PANTHER" id="PTHR47803:SF1">
    <property type="entry name" value="TRNA-SPECIFIC ADENOSINE DEAMINASE 1"/>
    <property type="match status" value="1"/>
</dbReference>
<organism evidence="2 3">
    <name type="scientific">Gomphillus americanus</name>
    <dbReference type="NCBI Taxonomy" id="1940652"/>
    <lineage>
        <taxon>Eukaryota</taxon>
        <taxon>Fungi</taxon>
        <taxon>Dikarya</taxon>
        <taxon>Ascomycota</taxon>
        <taxon>Pezizomycotina</taxon>
        <taxon>Lecanoromycetes</taxon>
        <taxon>OSLEUM clade</taxon>
        <taxon>Ostropomycetidae</taxon>
        <taxon>Ostropales</taxon>
        <taxon>Graphidaceae</taxon>
        <taxon>Gomphilloideae</taxon>
        <taxon>Gomphillus</taxon>
    </lineage>
</organism>
<dbReference type="OrthoDB" id="10268011at2759"/>
<dbReference type="SMART" id="SM00552">
    <property type="entry name" value="ADEAMc"/>
    <property type="match status" value="1"/>
</dbReference>
<gene>
    <name evidence="2" type="ORF">GOMPHAMPRED_004521</name>
</gene>
<dbReference type="GO" id="GO:0043829">
    <property type="term" value="F:tRNA-specific adenosine-37 deaminase activity"/>
    <property type="evidence" value="ECO:0007669"/>
    <property type="project" value="TreeGrafter"/>
</dbReference>
<evidence type="ECO:0000313" key="3">
    <source>
        <dbReference type="Proteomes" id="UP000664169"/>
    </source>
</evidence>
<dbReference type="PROSITE" id="PS50141">
    <property type="entry name" value="A_DEAMIN_EDITASE"/>
    <property type="match status" value="1"/>
</dbReference>
<dbReference type="GO" id="GO:0003723">
    <property type="term" value="F:RNA binding"/>
    <property type="evidence" value="ECO:0007669"/>
    <property type="project" value="InterPro"/>
</dbReference>
<dbReference type="GO" id="GO:0002100">
    <property type="term" value="P:tRNA wobble adenosine to inosine editing"/>
    <property type="evidence" value="ECO:0007669"/>
    <property type="project" value="InterPro"/>
</dbReference>
<dbReference type="PANTHER" id="PTHR47803">
    <property type="entry name" value="TRNA-SPECIFIC ADENOSINE DEAMINASE 1"/>
    <property type="match status" value="1"/>
</dbReference>
<sequence length="384" mass="42693">MSDTADKIADTILEKYDSLPAKYKPSKDSNQVSNWIPLSGIVLEDDHGHLECVSLATGMKCLPATKIPLARGRILHDSHAEILALRAFNHFLLQECIRLTKDKSQESRFLATTSNLGLLFTINHGIKIHMYCSEAPCGDSSMELVMSKQDDPTPWTVIDHNEQLLGRGHFSKLGIVRRKPSRPDSPETLSKSCSDKLALKQCMGLLSSHTSCFISPENAYLTSLVVPESQYISAAMERCFGRQGRLAALNESSWPADYTFRPFRVLTTAKEFRYSRRSVSSGGNAAKGSNLATIWDPESQEVIINGVLQGRKQTEDKCASMVSRSRLVTQASNFTINNLFTDTTSYTAYKRSHPQLVKRAEVKAKVIQQALTGWVANVEDSFNI</sequence>
<reference evidence="2" key="1">
    <citation type="submission" date="2021-03" db="EMBL/GenBank/DDBJ databases">
        <authorList>
            <person name="Tagirdzhanova G."/>
        </authorList>
    </citation>
    <scope>NUCLEOTIDE SEQUENCE</scope>
</reference>
<comment type="caution">
    <text evidence="2">The sequence shown here is derived from an EMBL/GenBank/DDBJ whole genome shotgun (WGS) entry which is preliminary data.</text>
</comment>
<feature type="domain" description="A to I editase" evidence="1">
    <location>
        <begin position="54"/>
        <end position="330"/>
    </location>
</feature>
<dbReference type="AlphaFoldDB" id="A0A8H3FU43"/>
<dbReference type="InterPro" id="IPR042935">
    <property type="entry name" value="Tad1"/>
</dbReference>
<protein>
    <recommendedName>
        <fullName evidence="1">A to I editase domain-containing protein</fullName>
    </recommendedName>
</protein>
<dbReference type="InterPro" id="IPR002466">
    <property type="entry name" value="A_deamin"/>
</dbReference>
<evidence type="ECO:0000313" key="2">
    <source>
        <dbReference type="EMBL" id="CAF9927838.1"/>
    </source>
</evidence>
<proteinExistence type="predicted"/>
<dbReference type="Pfam" id="PF02137">
    <property type="entry name" value="A_deamin"/>
    <property type="match status" value="1"/>
</dbReference>
<dbReference type="EMBL" id="CAJPDQ010000028">
    <property type="protein sequence ID" value="CAF9927838.1"/>
    <property type="molecule type" value="Genomic_DNA"/>
</dbReference>
<evidence type="ECO:0000259" key="1">
    <source>
        <dbReference type="PROSITE" id="PS50141"/>
    </source>
</evidence>
<keyword evidence="3" id="KW-1185">Reference proteome</keyword>